<dbReference type="AlphaFoldDB" id="E1IFS8"/>
<proteinExistence type="predicted"/>
<dbReference type="Gene3D" id="3.40.50.300">
    <property type="entry name" value="P-loop containing nucleotide triphosphate hydrolases"/>
    <property type="match status" value="1"/>
</dbReference>
<gene>
    <name evidence="4" type="ORF">OSCT_2179</name>
</gene>
<evidence type="ECO:0000313" key="4">
    <source>
        <dbReference type="EMBL" id="EFO79969.1"/>
    </source>
</evidence>
<dbReference type="GO" id="GO:0016887">
    <property type="term" value="F:ATP hydrolysis activity"/>
    <property type="evidence" value="ECO:0007669"/>
    <property type="project" value="TreeGrafter"/>
</dbReference>
<keyword evidence="5" id="KW-1185">Reference proteome</keyword>
<dbReference type="EMBL" id="ADVR01000094">
    <property type="protein sequence ID" value="EFO79969.1"/>
    <property type="molecule type" value="Genomic_DNA"/>
</dbReference>
<dbReference type="SUPFAM" id="SSF52540">
    <property type="entry name" value="P-loop containing nucleoside triphosphate hydrolases"/>
    <property type="match status" value="1"/>
</dbReference>
<name>E1IFS8_9CHLR</name>
<dbReference type="GO" id="GO:0005524">
    <property type="term" value="F:ATP binding"/>
    <property type="evidence" value="ECO:0007669"/>
    <property type="project" value="UniProtKB-KW"/>
</dbReference>
<dbReference type="GO" id="GO:0051782">
    <property type="term" value="P:negative regulation of cell division"/>
    <property type="evidence" value="ECO:0007669"/>
    <property type="project" value="TreeGrafter"/>
</dbReference>
<dbReference type="InterPro" id="IPR050625">
    <property type="entry name" value="ParA/MinD_ATPase"/>
</dbReference>
<keyword evidence="2" id="KW-0067">ATP-binding</keyword>
<evidence type="ECO:0000313" key="5">
    <source>
        <dbReference type="Proteomes" id="UP000054010"/>
    </source>
</evidence>
<dbReference type="GO" id="GO:0009898">
    <property type="term" value="C:cytoplasmic side of plasma membrane"/>
    <property type="evidence" value="ECO:0007669"/>
    <property type="project" value="TreeGrafter"/>
</dbReference>
<dbReference type="eggNOG" id="COG0455">
    <property type="taxonomic scope" value="Bacteria"/>
</dbReference>
<dbReference type="STRING" id="765420.OSCT_2179"/>
<feature type="domain" description="AAA" evidence="3">
    <location>
        <begin position="6"/>
        <end position="173"/>
    </location>
</feature>
<evidence type="ECO:0000259" key="3">
    <source>
        <dbReference type="Pfam" id="PF13614"/>
    </source>
</evidence>
<dbReference type="GO" id="GO:0005829">
    <property type="term" value="C:cytosol"/>
    <property type="evidence" value="ECO:0007669"/>
    <property type="project" value="TreeGrafter"/>
</dbReference>
<evidence type="ECO:0000256" key="1">
    <source>
        <dbReference type="ARBA" id="ARBA00022741"/>
    </source>
</evidence>
<evidence type="ECO:0000256" key="2">
    <source>
        <dbReference type="ARBA" id="ARBA00022840"/>
    </source>
</evidence>
<dbReference type="Proteomes" id="UP000054010">
    <property type="component" value="Unassembled WGS sequence"/>
</dbReference>
<dbReference type="Pfam" id="PF13614">
    <property type="entry name" value="AAA_31"/>
    <property type="match status" value="1"/>
</dbReference>
<comment type="caution">
    <text evidence="4">The sequence shown here is derived from an EMBL/GenBank/DDBJ whole genome shotgun (WGS) entry which is preliminary data.</text>
</comment>
<reference evidence="4 5" key="1">
    <citation type="journal article" date="2011" name="J. Bacteriol.">
        <title>Draft genome sequence of the anoxygenic filamentous phototrophic bacterium Oscillochloris trichoides subsp. DG-6.</title>
        <authorList>
            <person name="Kuznetsov B.B."/>
            <person name="Ivanovsky R.N."/>
            <person name="Keppen O.I."/>
            <person name="Sukhacheva M.V."/>
            <person name="Bumazhkin B.K."/>
            <person name="Patutina E.O."/>
            <person name="Beletsky A.V."/>
            <person name="Mardanov A.V."/>
            <person name="Baslerov R.V."/>
            <person name="Panteleeva A.N."/>
            <person name="Kolganova T.V."/>
            <person name="Ravin N.V."/>
            <person name="Skryabin K.G."/>
        </authorList>
    </citation>
    <scope>NUCLEOTIDE SEQUENCE [LARGE SCALE GENOMIC DNA]</scope>
    <source>
        <strain evidence="4 5">DG-6</strain>
    </source>
</reference>
<dbReference type="OrthoDB" id="9816297at2"/>
<dbReference type="InterPro" id="IPR025669">
    <property type="entry name" value="AAA_dom"/>
</dbReference>
<dbReference type="PANTHER" id="PTHR43384:SF6">
    <property type="entry name" value="SEPTUM SITE-DETERMINING PROTEIN MIND HOMOLOG, CHLOROPLASTIC"/>
    <property type="match status" value="1"/>
</dbReference>
<dbReference type="InterPro" id="IPR027417">
    <property type="entry name" value="P-loop_NTPase"/>
</dbReference>
<keyword evidence="1" id="KW-0547">Nucleotide-binding</keyword>
<accession>E1IFS8</accession>
<dbReference type="PANTHER" id="PTHR43384">
    <property type="entry name" value="SEPTUM SITE-DETERMINING PROTEIN MIND HOMOLOG, CHLOROPLASTIC-RELATED"/>
    <property type="match status" value="1"/>
</dbReference>
<protein>
    <submittedName>
        <fullName evidence="4">Cobyrinic acid ac-diamide synthase</fullName>
    </submittedName>
</protein>
<dbReference type="HOGENOM" id="CLU_096711_0_0_0"/>
<sequence>MTPITVIHSFRRGTGKSSIAANLAVLLADGGLRVGLIDANMQSPSLNLFFGIHDIDYRLTINDYLAGRCELRMVATDVTNRIQSPPAGRLLLVPASGETEKILENLRGVYRAETLSEGLATLADELNLDMIVVDTASGLSEETLLTIAIADHVLLLLRPDHQDYYGTGVLIDLAQRLGAPDIRLLVNEVPLNFDAGEVALRVASVFSQPVVAVLHHSESLQLIGSGGLFVRRTPNIPIARALRQIAAELV</sequence>
<organism evidence="4 5">
    <name type="scientific">Oscillochloris trichoides DG-6</name>
    <dbReference type="NCBI Taxonomy" id="765420"/>
    <lineage>
        <taxon>Bacteria</taxon>
        <taxon>Bacillati</taxon>
        <taxon>Chloroflexota</taxon>
        <taxon>Chloroflexia</taxon>
        <taxon>Chloroflexales</taxon>
        <taxon>Chloroflexineae</taxon>
        <taxon>Oscillochloridaceae</taxon>
        <taxon>Oscillochloris</taxon>
    </lineage>
</organism>